<dbReference type="InterPro" id="IPR050659">
    <property type="entry name" value="Peptidase_M24B"/>
</dbReference>
<dbReference type="InterPro" id="IPR000587">
    <property type="entry name" value="Creatinase_N"/>
</dbReference>
<sequence length="403" mass="43253">MQVPGKNEFLSRIDRLQQSLRTQGSDGFLVTQHIALYYLTGSMQAGFAFVPTAGDATFYVRRSVDRAQDESAVRVEPLPTLRAFRPMLERDYPQLFASGRAATIATEMDVLPAQTYAKLAQLIAGGDGSVLTDGSAMIRRLRMIKSPYEIGRIEAAAAATAEALEEATAELKEGMSELALMARIEYGLRMRGHIGLMRTRSYNMEIMTGMVGAGEAAAEPSAFDGPAGGRGLGPAAPQSVSRRLISRGEPILIDIGCCIDGYVIDQTRTAVIGSLPDGLAAAYEQSVAIIREAERLMMPGTPSELLYAAAIEQAAKAGLSANFMGHGMNQVKFLGHGIGLEVDEWPVLARGFADPLEPGMTIAVEPKFTFPGRGVVGIENSYVVTDRGPRQLTKSPEKLIVVP</sequence>
<evidence type="ECO:0000259" key="1">
    <source>
        <dbReference type="Pfam" id="PF00557"/>
    </source>
</evidence>
<dbReference type="SUPFAM" id="SSF55920">
    <property type="entry name" value="Creatinase/aminopeptidase"/>
    <property type="match status" value="1"/>
</dbReference>
<dbReference type="RefSeq" id="WP_258389616.1">
    <property type="nucleotide sequence ID" value="NZ_CP091430.1"/>
</dbReference>
<reference evidence="3" key="1">
    <citation type="submission" date="2022-01" db="EMBL/GenBank/DDBJ databases">
        <title>Paenibacillus spongiae sp. nov., isolated from marine sponge.</title>
        <authorList>
            <person name="Li Z."/>
            <person name="Zhang M."/>
        </authorList>
    </citation>
    <scope>NUCLEOTIDE SEQUENCE</scope>
    <source>
        <strain evidence="3">PHS-Z3</strain>
    </source>
</reference>
<keyword evidence="4" id="KW-1185">Reference proteome</keyword>
<proteinExistence type="predicted"/>
<dbReference type="InterPro" id="IPR036005">
    <property type="entry name" value="Creatinase/aminopeptidase-like"/>
</dbReference>
<dbReference type="InterPro" id="IPR000994">
    <property type="entry name" value="Pept_M24"/>
</dbReference>
<dbReference type="CDD" id="cd01066">
    <property type="entry name" value="APP_MetAP"/>
    <property type="match status" value="1"/>
</dbReference>
<name>A0ABY5SJ01_9BACL</name>
<dbReference type="InterPro" id="IPR029149">
    <property type="entry name" value="Creatin/AminoP/Spt16_N"/>
</dbReference>
<dbReference type="Pfam" id="PF01321">
    <property type="entry name" value="Creatinase_N"/>
    <property type="match status" value="1"/>
</dbReference>
<dbReference type="Pfam" id="PF00557">
    <property type="entry name" value="Peptidase_M24"/>
    <property type="match status" value="1"/>
</dbReference>
<dbReference type="PANTHER" id="PTHR46112:SF2">
    <property type="entry name" value="XAA-PRO AMINOPEPTIDASE P-RELATED"/>
    <property type="match status" value="1"/>
</dbReference>
<feature type="domain" description="Creatinase N-terminal" evidence="2">
    <location>
        <begin position="12"/>
        <end position="144"/>
    </location>
</feature>
<evidence type="ECO:0000259" key="2">
    <source>
        <dbReference type="Pfam" id="PF01321"/>
    </source>
</evidence>
<gene>
    <name evidence="3" type="ORF">L1F29_05600</name>
</gene>
<organism evidence="3 4">
    <name type="scientific">Paenibacillus spongiae</name>
    <dbReference type="NCBI Taxonomy" id="2909671"/>
    <lineage>
        <taxon>Bacteria</taxon>
        <taxon>Bacillati</taxon>
        <taxon>Bacillota</taxon>
        <taxon>Bacilli</taxon>
        <taxon>Bacillales</taxon>
        <taxon>Paenibacillaceae</taxon>
        <taxon>Paenibacillus</taxon>
    </lineage>
</organism>
<accession>A0ABY5SJ01</accession>
<dbReference type="Gene3D" id="3.40.350.10">
    <property type="entry name" value="Creatinase/prolidase N-terminal domain"/>
    <property type="match status" value="1"/>
</dbReference>
<protein>
    <submittedName>
        <fullName evidence="3">Xaa-Pro peptidase family protein</fullName>
    </submittedName>
</protein>
<evidence type="ECO:0000313" key="3">
    <source>
        <dbReference type="EMBL" id="UVI33563.1"/>
    </source>
</evidence>
<dbReference type="EMBL" id="CP091430">
    <property type="protein sequence ID" value="UVI33563.1"/>
    <property type="molecule type" value="Genomic_DNA"/>
</dbReference>
<dbReference type="Gene3D" id="3.90.230.10">
    <property type="entry name" value="Creatinase/methionine aminopeptidase superfamily"/>
    <property type="match status" value="1"/>
</dbReference>
<dbReference type="Proteomes" id="UP001057877">
    <property type="component" value="Chromosome"/>
</dbReference>
<feature type="domain" description="Peptidase M24" evidence="1">
    <location>
        <begin position="152"/>
        <end position="386"/>
    </location>
</feature>
<dbReference type="PANTHER" id="PTHR46112">
    <property type="entry name" value="AMINOPEPTIDASE"/>
    <property type="match status" value="1"/>
</dbReference>
<dbReference type="SUPFAM" id="SSF53092">
    <property type="entry name" value="Creatinase/prolidase N-terminal domain"/>
    <property type="match status" value="1"/>
</dbReference>
<evidence type="ECO:0000313" key="4">
    <source>
        <dbReference type="Proteomes" id="UP001057877"/>
    </source>
</evidence>